<gene>
    <name evidence="7" type="ORF">K8I29_12005</name>
</gene>
<keyword evidence="1" id="KW-0121">Carboxypeptidase</keyword>
<keyword evidence="3 6" id="KW-0732">Signal</keyword>
<evidence type="ECO:0000256" key="6">
    <source>
        <dbReference type="SAM" id="SignalP"/>
    </source>
</evidence>
<comment type="caution">
    <text evidence="7">The sequence shown here is derived from an EMBL/GenBank/DDBJ whole genome shotgun (WGS) entry which is preliminary data.</text>
</comment>
<keyword evidence="4" id="KW-0378">Hydrolase</keyword>
<dbReference type="AlphaFoldDB" id="A0A953M213"/>
<evidence type="ECO:0000256" key="1">
    <source>
        <dbReference type="ARBA" id="ARBA00022645"/>
    </source>
</evidence>
<dbReference type="GO" id="GO:0006508">
    <property type="term" value="P:proteolysis"/>
    <property type="evidence" value="ECO:0007669"/>
    <property type="project" value="UniProtKB-KW"/>
</dbReference>
<organism evidence="7 8">
    <name type="scientific">Candidatus Nitrobium versatile</name>
    <dbReference type="NCBI Taxonomy" id="2884831"/>
    <lineage>
        <taxon>Bacteria</taxon>
        <taxon>Pseudomonadati</taxon>
        <taxon>Nitrospirota</taxon>
        <taxon>Nitrospiria</taxon>
        <taxon>Nitrospirales</taxon>
        <taxon>Nitrospiraceae</taxon>
        <taxon>Candidatus Nitrobium</taxon>
    </lineage>
</organism>
<dbReference type="SUPFAM" id="SSF53474">
    <property type="entry name" value="alpha/beta-Hydrolases"/>
    <property type="match status" value="1"/>
</dbReference>
<dbReference type="InterPro" id="IPR001563">
    <property type="entry name" value="Peptidase_S10"/>
</dbReference>
<accession>A0A953M213</accession>
<reference evidence="7" key="2">
    <citation type="submission" date="2021-08" db="EMBL/GenBank/DDBJ databases">
        <authorList>
            <person name="Dalcin Martins P."/>
        </authorList>
    </citation>
    <scope>NUCLEOTIDE SEQUENCE</scope>
    <source>
        <strain evidence="7">MAG_39</strain>
    </source>
</reference>
<dbReference type="PANTHER" id="PTHR11802">
    <property type="entry name" value="SERINE PROTEASE FAMILY S10 SERINE CARBOXYPEPTIDASE"/>
    <property type="match status" value="1"/>
</dbReference>
<evidence type="ECO:0000256" key="2">
    <source>
        <dbReference type="ARBA" id="ARBA00022670"/>
    </source>
</evidence>
<sequence length="510" mass="56621">MIMKAAFLLLCLVSLSPALAGATAVSSRNEEKTAVTRHSLILEGRTVEYTATAGFLQIGEKAGSPKANIFFIAYEREGHGSKRNRPVTFVFNGGPGASSLWLHLGAAGPRRIARSYEGTLLPPPYYLIDNEYTWLGMTDLVFIDPVGTGYSRAAAGENPEQFYGVREDTRSVGEFIRLYVSKYGRWLSPKIIAGESYGTTRAVALAHHLHDAHGMDINALVLISSVLNFQAIMTNPGNDLPYAIFLPSYTAAASHHGKTSFDSGVSLPGVLQEVEKWALREYLPALAQGDALPAEERRRVREKLAFYTGLSETLIENNNLRISAPQFLSNLLQEENCSPGLLDSRYTNVGRTDALFYHDPSFYGTLGAFAATMNDYVRSELQYESDLSPYEYLSKRVNALWNWGSALQGYITVTDTLQDLLWKNPHLKVFIASGYYDLNTPYFSAVYNINHLWLGPKLRENVTLAFYEAGHQMYTDRKSLIKLKTDMETFFVKACPPLSGEAPGHSSEGR</sequence>
<evidence type="ECO:0000256" key="3">
    <source>
        <dbReference type="ARBA" id="ARBA00022729"/>
    </source>
</evidence>
<name>A0A953M213_9BACT</name>
<dbReference type="Proteomes" id="UP000705867">
    <property type="component" value="Unassembled WGS sequence"/>
</dbReference>
<evidence type="ECO:0000313" key="7">
    <source>
        <dbReference type="EMBL" id="MBZ0156917.1"/>
    </source>
</evidence>
<keyword evidence="5" id="KW-0325">Glycoprotein</keyword>
<proteinExistence type="predicted"/>
<dbReference type="Gene3D" id="3.40.50.1820">
    <property type="entry name" value="alpha/beta hydrolase"/>
    <property type="match status" value="1"/>
</dbReference>
<dbReference type="EMBL" id="JAIOIV010000095">
    <property type="protein sequence ID" value="MBZ0156917.1"/>
    <property type="molecule type" value="Genomic_DNA"/>
</dbReference>
<dbReference type="Pfam" id="PF00450">
    <property type="entry name" value="Peptidase_S10"/>
    <property type="match status" value="1"/>
</dbReference>
<dbReference type="PANTHER" id="PTHR11802:SF3">
    <property type="entry name" value="RETINOID-INDUCIBLE SERINE CARBOXYPEPTIDASE"/>
    <property type="match status" value="1"/>
</dbReference>
<evidence type="ECO:0000256" key="5">
    <source>
        <dbReference type="ARBA" id="ARBA00023180"/>
    </source>
</evidence>
<feature type="signal peptide" evidence="6">
    <location>
        <begin position="1"/>
        <end position="20"/>
    </location>
</feature>
<feature type="chain" id="PRO_5036797692" evidence="6">
    <location>
        <begin position="21"/>
        <end position="510"/>
    </location>
</feature>
<reference evidence="7" key="1">
    <citation type="journal article" date="2021" name="bioRxiv">
        <title>Unraveling nitrogen, sulfur and carbon metabolic pathways and microbial community transcriptional responses to substrate deprivation and toxicity stresses in a bioreactor mimicking anoxic brackish coastal sediment conditions.</title>
        <authorList>
            <person name="Martins P.D."/>
            <person name="Echeveste M.J."/>
            <person name="Arshad A."/>
            <person name="Kurth J."/>
            <person name="Ouboter H."/>
            <person name="Jetten M.S.M."/>
            <person name="Welte C.U."/>
        </authorList>
    </citation>
    <scope>NUCLEOTIDE SEQUENCE</scope>
    <source>
        <strain evidence="7">MAG_39</strain>
    </source>
</reference>
<keyword evidence="2" id="KW-0645">Protease</keyword>
<dbReference type="InterPro" id="IPR029058">
    <property type="entry name" value="AB_hydrolase_fold"/>
</dbReference>
<dbReference type="GO" id="GO:0004185">
    <property type="term" value="F:serine-type carboxypeptidase activity"/>
    <property type="evidence" value="ECO:0007669"/>
    <property type="project" value="InterPro"/>
</dbReference>
<evidence type="ECO:0000313" key="8">
    <source>
        <dbReference type="Proteomes" id="UP000705867"/>
    </source>
</evidence>
<protein>
    <submittedName>
        <fullName evidence="7">Peptidase S10</fullName>
    </submittedName>
</protein>
<evidence type="ECO:0000256" key="4">
    <source>
        <dbReference type="ARBA" id="ARBA00022801"/>
    </source>
</evidence>